<evidence type="ECO:0000313" key="8">
    <source>
        <dbReference type="Proteomes" id="UP000184603"/>
    </source>
</evidence>
<dbReference type="Gene3D" id="3.40.10.10">
    <property type="entry name" value="DNA Methylphosphotriester Repair Domain"/>
    <property type="match status" value="1"/>
</dbReference>
<feature type="transmembrane region" description="Helical" evidence="6">
    <location>
        <begin position="12"/>
        <end position="36"/>
    </location>
</feature>
<dbReference type="GO" id="GO:0015920">
    <property type="term" value="P:lipopolysaccharide transport"/>
    <property type="evidence" value="ECO:0007669"/>
    <property type="project" value="TreeGrafter"/>
</dbReference>
<protein>
    <submittedName>
        <fullName evidence="7">Lipopolysaccharide export system permease protein</fullName>
    </submittedName>
</protein>
<feature type="transmembrane region" description="Helical" evidence="6">
    <location>
        <begin position="107"/>
        <end position="130"/>
    </location>
</feature>
<dbReference type="Proteomes" id="UP000184603">
    <property type="component" value="Unassembled WGS sequence"/>
</dbReference>
<evidence type="ECO:0000256" key="5">
    <source>
        <dbReference type="ARBA" id="ARBA00023136"/>
    </source>
</evidence>
<reference evidence="7 8" key="1">
    <citation type="submission" date="2016-12" db="EMBL/GenBank/DDBJ databases">
        <authorList>
            <person name="Song W.-J."/>
            <person name="Kurnit D.M."/>
        </authorList>
    </citation>
    <scope>NUCLEOTIDE SEQUENCE [LARGE SCALE GENOMIC DNA]</scope>
    <source>
        <strain evidence="7 8">DSM 18488</strain>
    </source>
</reference>
<organism evidence="7 8">
    <name type="scientific">Desulfopila aestuarii DSM 18488</name>
    <dbReference type="NCBI Taxonomy" id="1121416"/>
    <lineage>
        <taxon>Bacteria</taxon>
        <taxon>Pseudomonadati</taxon>
        <taxon>Thermodesulfobacteriota</taxon>
        <taxon>Desulfobulbia</taxon>
        <taxon>Desulfobulbales</taxon>
        <taxon>Desulfocapsaceae</taxon>
        <taxon>Desulfopila</taxon>
    </lineage>
</organism>
<comment type="subcellular location">
    <subcellularLocation>
        <location evidence="1">Cell membrane</location>
        <topology evidence="1">Multi-pass membrane protein</topology>
    </subcellularLocation>
</comment>
<dbReference type="Pfam" id="PF03739">
    <property type="entry name" value="LptF_LptG"/>
    <property type="match status" value="1"/>
</dbReference>
<feature type="transmembrane region" description="Helical" evidence="6">
    <location>
        <begin position="67"/>
        <end position="87"/>
    </location>
</feature>
<evidence type="ECO:0000256" key="3">
    <source>
        <dbReference type="ARBA" id="ARBA00022692"/>
    </source>
</evidence>
<dbReference type="PANTHER" id="PTHR33529">
    <property type="entry name" value="SLR0882 PROTEIN-RELATED"/>
    <property type="match status" value="1"/>
</dbReference>
<dbReference type="STRING" id="1121416.SAMN02745220_01690"/>
<feature type="transmembrane region" description="Helical" evidence="6">
    <location>
        <begin position="286"/>
        <end position="306"/>
    </location>
</feature>
<dbReference type="GO" id="GO:0043190">
    <property type="term" value="C:ATP-binding cassette (ABC) transporter complex"/>
    <property type="evidence" value="ECO:0007669"/>
    <property type="project" value="TreeGrafter"/>
</dbReference>
<evidence type="ECO:0000313" key="7">
    <source>
        <dbReference type="EMBL" id="SHO46910.1"/>
    </source>
</evidence>
<dbReference type="OrthoDB" id="9792188at2"/>
<feature type="transmembrane region" description="Helical" evidence="6">
    <location>
        <begin position="382"/>
        <end position="402"/>
    </location>
</feature>
<feature type="transmembrane region" description="Helical" evidence="6">
    <location>
        <begin position="341"/>
        <end position="362"/>
    </location>
</feature>
<keyword evidence="2" id="KW-1003">Cell membrane</keyword>
<dbReference type="EMBL" id="FRFE01000006">
    <property type="protein sequence ID" value="SHO46910.1"/>
    <property type="molecule type" value="Genomic_DNA"/>
</dbReference>
<name>A0A1M7Y3V2_9BACT</name>
<evidence type="ECO:0000256" key="2">
    <source>
        <dbReference type="ARBA" id="ARBA00022475"/>
    </source>
</evidence>
<evidence type="ECO:0000256" key="6">
    <source>
        <dbReference type="SAM" id="Phobius"/>
    </source>
</evidence>
<keyword evidence="8" id="KW-1185">Reference proteome</keyword>
<feature type="transmembrane region" description="Helical" evidence="6">
    <location>
        <begin position="312"/>
        <end position="329"/>
    </location>
</feature>
<evidence type="ECO:0000256" key="4">
    <source>
        <dbReference type="ARBA" id="ARBA00022989"/>
    </source>
</evidence>
<dbReference type="InterPro" id="IPR035451">
    <property type="entry name" value="Ada-like_dom_sf"/>
</dbReference>
<sequence>MNVFSRSPLILYSYLATEMLAPFFAAFLIMNGVFFLVKLIPFLNFALDFGIGFADFIRLFSYMLPNMLLYTVPMAAMMGTIICFSRLSNDTEILALKAGGISIYQILPSVIIVAFTIAIATSYVSISLIAKSETSLKQLTYQLLKEKMDRGIREGQFTEALGDLVVHVGEIDRATGEWKNVWVSDMRGQKTPAVTMASSGSMVSDIRQMNVTILLRNGSLHRPDGPNAQIVNFEKYVINIPLQLPARAKVNEKNTYTLSELLVATQKYGPNTEKGRNMLVEFHKRLVLPFGCLIMSLLGLPLGLLAGPGKKAIGIPLGLATFILYYVLFSTFKNMAEEGAGSILLLMWLPNTMFLIGAIYSIRRVAEEQPILPEFFHEFARRTHLVVFAPLFQKIGLLYASISKAVSRRMIPAKPSASDDQAQQHVVADPVKNLFHLPNCQKSDSTTATVIFDSIKEAQESGFQPCDYCITLVDQLRRTSKKTEGV</sequence>
<proteinExistence type="predicted"/>
<keyword evidence="3 6" id="KW-0812">Transmembrane</keyword>
<accession>A0A1M7Y3V2</accession>
<keyword evidence="4 6" id="KW-1133">Transmembrane helix</keyword>
<dbReference type="InterPro" id="IPR005495">
    <property type="entry name" value="LptG/LptF_permease"/>
</dbReference>
<keyword evidence="5 6" id="KW-0472">Membrane</keyword>
<dbReference type="RefSeq" id="WP_073613002.1">
    <property type="nucleotide sequence ID" value="NZ_FRFE01000006.1"/>
</dbReference>
<gene>
    <name evidence="7" type="ORF">SAMN02745220_01690</name>
</gene>
<dbReference type="PANTHER" id="PTHR33529:SF6">
    <property type="entry name" value="YJGP_YJGQ FAMILY PERMEASE"/>
    <property type="match status" value="1"/>
</dbReference>
<evidence type="ECO:0000256" key="1">
    <source>
        <dbReference type="ARBA" id="ARBA00004651"/>
    </source>
</evidence>
<dbReference type="SUPFAM" id="SSF57884">
    <property type="entry name" value="Ada DNA repair protein, N-terminal domain (N-Ada 10)"/>
    <property type="match status" value="1"/>
</dbReference>
<dbReference type="AlphaFoldDB" id="A0A1M7Y3V2"/>